<dbReference type="Proteomes" id="UP001151760">
    <property type="component" value="Unassembled WGS sequence"/>
</dbReference>
<protein>
    <submittedName>
        <fullName evidence="1">Uncharacterized protein</fullName>
    </submittedName>
</protein>
<sequence>MKSPRHIYHRPSVKVARLEQEMSEVKKTDVLASIRSQVPTAVDNYLGTKLDDALMKVLERHTADLIEKYSVLPGPKSRRRITSTDEVDIEEFDLKSALFSHMNKKKSANKNKTNYRLYHALSRSLKR</sequence>
<organism evidence="1 2">
    <name type="scientific">Tanacetum coccineum</name>
    <dbReference type="NCBI Taxonomy" id="301880"/>
    <lineage>
        <taxon>Eukaryota</taxon>
        <taxon>Viridiplantae</taxon>
        <taxon>Streptophyta</taxon>
        <taxon>Embryophyta</taxon>
        <taxon>Tracheophyta</taxon>
        <taxon>Spermatophyta</taxon>
        <taxon>Magnoliopsida</taxon>
        <taxon>eudicotyledons</taxon>
        <taxon>Gunneridae</taxon>
        <taxon>Pentapetalae</taxon>
        <taxon>asterids</taxon>
        <taxon>campanulids</taxon>
        <taxon>Asterales</taxon>
        <taxon>Asteraceae</taxon>
        <taxon>Asteroideae</taxon>
        <taxon>Anthemideae</taxon>
        <taxon>Anthemidinae</taxon>
        <taxon>Tanacetum</taxon>
    </lineage>
</organism>
<accession>A0ABQ5H8C5</accession>
<evidence type="ECO:0000313" key="2">
    <source>
        <dbReference type="Proteomes" id="UP001151760"/>
    </source>
</evidence>
<keyword evidence="2" id="KW-1185">Reference proteome</keyword>
<evidence type="ECO:0000313" key="1">
    <source>
        <dbReference type="EMBL" id="GJT83512.1"/>
    </source>
</evidence>
<dbReference type="EMBL" id="BQNB010019269">
    <property type="protein sequence ID" value="GJT83512.1"/>
    <property type="molecule type" value="Genomic_DNA"/>
</dbReference>
<reference evidence="1" key="1">
    <citation type="journal article" date="2022" name="Int. J. Mol. Sci.">
        <title>Draft Genome of Tanacetum Coccineum: Genomic Comparison of Closely Related Tanacetum-Family Plants.</title>
        <authorList>
            <person name="Yamashiro T."/>
            <person name="Shiraishi A."/>
            <person name="Nakayama K."/>
            <person name="Satake H."/>
        </authorList>
    </citation>
    <scope>NUCLEOTIDE SEQUENCE</scope>
</reference>
<name>A0ABQ5H8C5_9ASTR</name>
<gene>
    <name evidence="1" type="ORF">Tco_1057854</name>
</gene>
<proteinExistence type="predicted"/>
<comment type="caution">
    <text evidence="1">The sequence shown here is derived from an EMBL/GenBank/DDBJ whole genome shotgun (WGS) entry which is preliminary data.</text>
</comment>
<reference evidence="1" key="2">
    <citation type="submission" date="2022-01" db="EMBL/GenBank/DDBJ databases">
        <authorList>
            <person name="Yamashiro T."/>
            <person name="Shiraishi A."/>
            <person name="Satake H."/>
            <person name="Nakayama K."/>
        </authorList>
    </citation>
    <scope>NUCLEOTIDE SEQUENCE</scope>
</reference>